<dbReference type="Proteomes" id="UP000030678">
    <property type="component" value="Unassembled WGS sequence"/>
</dbReference>
<accession>V9DL88</accession>
<dbReference type="PANTHER" id="PTHR36440:SF1">
    <property type="entry name" value="PUTATIVE (AFU_ORTHOLOGUE AFUA_8G07350)-RELATED"/>
    <property type="match status" value="1"/>
</dbReference>
<organism evidence="2 3">
    <name type="scientific">Cladophialophora carrionii CBS 160.54</name>
    <dbReference type="NCBI Taxonomy" id="1279043"/>
    <lineage>
        <taxon>Eukaryota</taxon>
        <taxon>Fungi</taxon>
        <taxon>Dikarya</taxon>
        <taxon>Ascomycota</taxon>
        <taxon>Pezizomycotina</taxon>
        <taxon>Eurotiomycetes</taxon>
        <taxon>Chaetothyriomycetidae</taxon>
        <taxon>Chaetothyriales</taxon>
        <taxon>Herpotrichiellaceae</taxon>
        <taxon>Cladophialophora</taxon>
    </lineage>
</organism>
<dbReference type="AlphaFoldDB" id="V9DL88"/>
<dbReference type="OrthoDB" id="4124983at2759"/>
<dbReference type="InterPro" id="IPR053146">
    <property type="entry name" value="QDO-like"/>
</dbReference>
<dbReference type="EMBL" id="KB822697">
    <property type="protein sequence ID" value="ETI27620.1"/>
    <property type="molecule type" value="Genomic_DNA"/>
</dbReference>
<gene>
    <name evidence="2" type="ORF">G647_00069</name>
</gene>
<dbReference type="HOGENOM" id="CLU_103066_0_0_1"/>
<dbReference type="InterPro" id="IPR011051">
    <property type="entry name" value="RmlC_Cupin_sf"/>
</dbReference>
<proteinExistence type="predicted"/>
<dbReference type="RefSeq" id="XP_008721694.1">
    <property type="nucleotide sequence ID" value="XM_008723472.1"/>
</dbReference>
<protein>
    <recommendedName>
        <fullName evidence="1">Cupin type-2 domain-containing protein</fullName>
    </recommendedName>
</protein>
<dbReference type="VEuPathDB" id="FungiDB:G647_00069"/>
<dbReference type="PANTHER" id="PTHR36440">
    <property type="entry name" value="PUTATIVE (AFU_ORTHOLOGUE AFUA_8G07350)-RELATED"/>
    <property type="match status" value="1"/>
</dbReference>
<evidence type="ECO:0000259" key="1">
    <source>
        <dbReference type="Pfam" id="PF07883"/>
    </source>
</evidence>
<dbReference type="Gene3D" id="2.60.120.10">
    <property type="entry name" value="Jelly Rolls"/>
    <property type="match status" value="1"/>
</dbReference>
<reference evidence="2 3" key="1">
    <citation type="submission" date="2013-03" db="EMBL/GenBank/DDBJ databases">
        <title>The Genome Sequence of Cladophialophora carrionii CBS 160.54.</title>
        <authorList>
            <consortium name="The Broad Institute Genomics Platform"/>
            <person name="Cuomo C."/>
            <person name="de Hoog S."/>
            <person name="Gorbushina A."/>
            <person name="Walker B."/>
            <person name="Young S.K."/>
            <person name="Zeng Q."/>
            <person name="Gargeya S."/>
            <person name="Fitzgerald M."/>
            <person name="Haas B."/>
            <person name="Abouelleil A."/>
            <person name="Allen A.W."/>
            <person name="Alvarado L."/>
            <person name="Arachchi H.M."/>
            <person name="Berlin A.M."/>
            <person name="Chapman S.B."/>
            <person name="Gainer-Dewar J."/>
            <person name="Goldberg J."/>
            <person name="Griggs A."/>
            <person name="Gujja S."/>
            <person name="Hansen M."/>
            <person name="Howarth C."/>
            <person name="Imamovic A."/>
            <person name="Ireland A."/>
            <person name="Larimer J."/>
            <person name="McCowan C."/>
            <person name="Murphy C."/>
            <person name="Pearson M."/>
            <person name="Poon T.W."/>
            <person name="Priest M."/>
            <person name="Roberts A."/>
            <person name="Saif S."/>
            <person name="Shea T."/>
            <person name="Sisk P."/>
            <person name="Sykes S."/>
            <person name="Wortman J."/>
            <person name="Nusbaum C."/>
            <person name="Birren B."/>
        </authorList>
    </citation>
    <scope>NUCLEOTIDE SEQUENCE [LARGE SCALE GENOMIC DNA]</scope>
    <source>
        <strain evidence="2 3">CBS 160.54</strain>
    </source>
</reference>
<dbReference type="SUPFAM" id="SSF51182">
    <property type="entry name" value="RmlC-like cupins"/>
    <property type="match status" value="1"/>
</dbReference>
<evidence type="ECO:0000313" key="3">
    <source>
        <dbReference type="Proteomes" id="UP000030678"/>
    </source>
</evidence>
<feature type="domain" description="Cupin type-2" evidence="1">
    <location>
        <begin position="39"/>
        <end position="109"/>
    </location>
</feature>
<dbReference type="Pfam" id="PF07883">
    <property type="entry name" value="Cupin_2"/>
    <property type="match status" value="1"/>
</dbReference>
<evidence type="ECO:0000313" key="2">
    <source>
        <dbReference type="EMBL" id="ETI27620.1"/>
    </source>
</evidence>
<name>V9DL88_9EURO</name>
<dbReference type="InterPro" id="IPR014710">
    <property type="entry name" value="RmlC-like_jellyroll"/>
</dbReference>
<dbReference type="GeneID" id="19978562"/>
<sequence length="188" mass="20778">METPTVPINFVPAKAGETFKLGTITIRIMEDGSRTGAAEFTVPPHTSGPPPHWHEMHDETFLVTQGTLRFHALNGTTVDAQQGDYVTVPPRAPHTFSNPYDAEAKFFNTYTPAFYIDYFRLLAKMSEAGQPMNPEANRKAMAPQPIAPYMAQYYKPRPIAAIWLSVGVGVVSTYLPTQPAGRFGFSVQ</sequence>
<dbReference type="InterPro" id="IPR013096">
    <property type="entry name" value="Cupin_2"/>
</dbReference>